<protein>
    <recommendedName>
        <fullName evidence="5">DUF998 domain-containing protein</fullName>
    </recommendedName>
</protein>
<evidence type="ECO:0000313" key="4">
    <source>
        <dbReference type="Proteomes" id="UP000198251"/>
    </source>
</evidence>
<dbReference type="EMBL" id="LT607733">
    <property type="protein sequence ID" value="SCG14276.1"/>
    <property type="molecule type" value="Genomic_DNA"/>
</dbReference>
<evidence type="ECO:0000256" key="1">
    <source>
        <dbReference type="SAM" id="MobiDB-lite"/>
    </source>
</evidence>
<organism evidence="3 4">
    <name type="scientific">Micromonospora echinofusca</name>
    <dbReference type="NCBI Taxonomy" id="47858"/>
    <lineage>
        <taxon>Bacteria</taxon>
        <taxon>Bacillati</taxon>
        <taxon>Actinomycetota</taxon>
        <taxon>Actinomycetes</taxon>
        <taxon>Micromonosporales</taxon>
        <taxon>Micromonosporaceae</taxon>
        <taxon>Micromonospora</taxon>
    </lineage>
</organism>
<feature type="transmembrane region" description="Helical" evidence="2">
    <location>
        <begin position="95"/>
        <end position="114"/>
    </location>
</feature>
<sequence length="187" mass="19058">MRARPGRTGLPSTGEAVPSRSGIGARSAGPSVGTMDASPGARRWPAYAVAVLFLAYAVGKAAFALDSRLGFPGGPVVPAAEHERYARDVMGVATAQWSAAVSGVVGACLALATVTAPGRRVPRPLMLLALAGMLLAVGAGATIMIVDGFVGIGVGWQWYHGLLGLVVIGLLVAMVRSYVVATRRAAH</sequence>
<evidence type="ECO:0000313" key="3">
    <source>
        <dbReference type="EMBL" id="SCG14276.1"/>
    </source>
</evidence>
<name>A0A1C5G5B8_MICEH</name>
<dbReference type="AlphaFoldDB" id="A0A1C5G5B8"/>
<evidence type="ECO:0008006" key="5">
    <source>
        <dbReference type="Google" id="ProtNLM"/>
    </source>
</evidence>
<accession>A0A1C5G5B8</accession>
<feature type="region of interest" description="Disordered" evidence="1">
    <location>
        <begin position="1"/>
        <end position="36"/>
    </location>
</feature>
<feature type="transmembrane region" description="Helical" evidence="2">
    <location>
        <begin position="44"/>
        <end position="65"/>
    </location>
</feature>
<feature type="transmembrane region" description="Helical" evidence="2">
    <location>
        <begin position="158"/>
        <end position="179"/>
    </location>
</feature>
<keyword evidence="2" id="KW-1133">Transmembrane helix</keyword>
<keyword evidence="4" id="KW-1185">Reference proteome</keyword>
<keyword evidence="2" id="KW-0472">Membrane</keyword>
<gene>
    <name evidence="3" type="ORF">GA0070610_0476</name>
</gene>
<reference evidence="3 4" key="1">
    <citation type="submission" date="2016-06" db="EMBL/GenBank/DDBJ databases">
        <authorList>
            <person name="Kjaerup R.B."/>
            <person name="Dalgaard T.S."/>
            <person name="Juul-Madsen H.R."/>
        </authorList>
    </citation>
    <scope>NUCLEOTIDE SEQUENCE [LARGE SCALE GENOMIC DNA]</scope>
    <source>
        <strain evidence="3 4">DSM 43913</strain>
    </source>
</reference>
<proteinExistence type="predicted"/>
<dbReference type="Proteomes" id="UP000198251">
    <property type="component" value="Chromosome I"/>
</dbReference>
<evidence type="ECO:0000256" key="2">
    <source>
        <dbReference type="SAM" id="Phobius"/>
    </source>
</evidence>
<feature type="transmembrane region" description="Helical" evidence="2">
    <location>
        <begin position="126"/>
        <end position="146"/>
    </location>
</feature>
<keyword evidence="2" id="KW-0812">Transmembrane</keyword>